<dbReference type="PANTHER" id="PTHR47324">
    <property type="entry name" value="PROTEIN IRG-7-RELATED"/>
    <property type="match status" value="1"/>
</dbReference>
<dbReference type="InterPro" id="IPR053295">
    <property type="entry name" value="Innate_immunity_reg"/>
</dbReference>
<dbReference type="SUPFAM" id="SSF53300">
    <property type="entry name" value="vWA-like"/>
    <property type="match status" value="1"/>
</dbReference>
<dbReference type="InterPro" id="IPR002035">
    <property type="entry name" value="VWF_A"/>
</dbReference>
<dbReference type="Pfam" id="PF00092">
    <property type="entry name" value="VWA"/>
    <property type="match status" value="1"/>
</dbReference>
<reference evidence="2 3" key="1">
    <citation type="submission" date="2018-11" db="EMBL/GenBank/DDBJ databases">
        <authorList>
            <consortium name="Pathogen Informatics"/>
        </authorList>
    </citation>
    <scope>NUCLEOTIDE SEQUENCE [LARGE SCALE GENOMIC DNA]</scope>
</reference>
<dbReference type="PROSITE" id="PS50234">
    <property type="entry name" value="VWFA"/>
    <property type="match status" value="1"/>
</dbReference>
<dbReference type="CDD" id="cd01450">
    <property type="entry name" value="vWFA_subfamily_ECM"/>
    <property type="match status" value="1"/>
</dbReference>
<dbReference type="PANTHER" id="PTHR47324:SF2">
    <property type="entry name" value="EGF-LIKE DOMAIN-CONTAINING PROTEIN-RELATED"/>
    <property type="match status" value="1"/>
</dbReference>
<keyword evidence="3" id="KW-1185">Reference proteome</keyword>
<name>A0A3P6T327_CYLGO</name>
<sequence>MQDTLFVIDASNANSEDNFKSLRDFAISSQLPYRFADDTAQVAAMTLADTPKGGFSFNAPEHSFDNVQMLLSNLTFLNRAGQNLSSAMDLAITNYSTPNQGYRPSARHILIYVTSTNPTDDDPASRIYAIRRQGTYQIAIVTLGLTPSQKLLSTVSKDCMYQAKDVDDLKTNGANFVHGLSCAVIPQC</sequence>
<dbReference type="Gene3D" id="3.40.50.410">
    <property type="entry name" value="von Willebrand factor, type A domain"/>
    <property type="match status" value="1"/>
</dbReference>
<protein>
    <recommendedName>
        <fullName evidence="1">VWFA domain-containing protein</fullName>
    </recommendedName>
</protein>
<evidence type="ECO:0000259" key="1">
    <source>
        <dbReference type="PROSITE" id="PS50234"/>
    </source>
</evidence>
<dbReference type="Proteomes" id="UP000271889">
    <property type="component" value="Unassembled WGS sequence"/>
</dbReference>
<gene>
    <name evidence="2" type="ORF">CGOC_LOCUS4952</name>
</gene>
<feature type="domain" description="VWFA" evidence="1">
    <location>
        <begin position="3"/>
        <end position="180"/>
    </location>
</feature>
<proteinExistence type="predicted"/>
<organism evidence="2 3">
    <name type="scientific">Cylicostephanus goldi</name>
    <name type="common">Nematode worm</name>
    <dbReference type="NCBI Taxonomy" id="71465"/>
    <lineage>
        <taxon>Eukaryota</taxon>
        <taxon>Metazoa</taxon>
        <taxon>Ecdysozoa</taxon>
        <taxon>Nematoda</taxon>
        <taxon>Chromadorea</taxon>
        <taxon>Rhabditida</taxon>
        <taxon>Rhabditina</taxon>
        <taxon>Rhabditomorpha</taxon>
        <taxon>Strongyloidea</taxon>
        <taxon>Strongylidae</taxon>
        <taxon>Cylicostephanus</taxon>
    </lineage>
</organism>
<evidence type="ECO:0000313" key="2">
    <source>
        <dbReference type="EMBL" id="VDK60278.1"/>
    </source>
</evidence>
<dbReference type="SMART" id="SM00327">
    <property type="entry name" value="VWA"/>
    <property type="match status" value="1"/>
</dbReference>
<evidence type="ECO:0000313" key="3">
    <source>
        <dbReference type="Proteomes" id="UP000271889"/>
    </source>
</evidence>
<dbReference type="AlphaFoldDB" id="A0A3P6T327"/>
<dbReference type="OrthoDB" id="5830735at2759"/>
<dbReference type="EMBL" id="UYRV01014399">
    <property type="protein sequence ID" value="VDK60278.1"/>
    <property type="molecule type" value="Genomic_DNA"/>
</dbReference>
<dbReference type="InterPro" id="IPR036465">
    <property type="entry name" value="vWFA_dom_sf"/>
</dbReference>
<accession>A0A3P6T327</accession>